<dbReference type="EMBL" id="JABWSX010000001">
    <property type="protein sequence ID" value="NVL08662.1"/>
    <property type="molecule type" value="Genomic_DNA"/>
</dbReference>
<protein>
    <submittedName>
        <fullName evidence="1">Uncharacterized protein</fullName>
    </submittedName>
</protein>
<gene>
    <name evidence="1" type="ORF">HU230_23455</name>
</gene>
<sequence>MMQAPSNGNVCLRVDVLDVTRFNILVRNRETGREHSFTYDDILIGSSDEGSFYDLVLPRWLAELEGIIDAR</sequence>
<organism evidence="1">
    <name type="scientific">Bradyrhizobium quebecense</name>
    <dbReference type="NCBI Taxonomy" id="2748629"/>
    <lineage>
        <taxon>Bacteria</taxon>
        <taxon>Pseudomonadati</taxon>
        <taxon>Pseudomonadota</taxon>
        <taxon>Alphaproteobacteria</taxon>
        <taxon>Hyphomicrobiales</taxon>
        <taxon>Nitrobacteraceae</taxon>
        <taxon>Bradyrhizobium</taxon>
    </lineage>
</organism>
<comment type="caution">
    <text evidence="1">The sequence shown here is derived from an EMBL/GenBank/DDBJ whole genome shotgun (WGS) entry which is preliminary data.</text>
</comment>
<proteinExistence type="predicted"/>
<evidence type="ECO:0000313" key="1">
    <source>
        <dbReference type="EMBL" id="NVL08662.1"/>
    </source>
</evidence>
<dbReference type="AlphaFoldDB" id="A0A973WPN8"/>
<reference evidence="1" key="1">
    <citation type="submission" date="2020-06" db="EMBL/GenBank/DDBJ databases">
        <title>Whole Genome Sequence of Bradyrhizobium sp. Strain 66S1MB.</title>
        <authorList>
            <person name="Bromfield E."/>
            <person name="Cloutier S."/>
        </authorList>
    </citation>
    <scope>NUCLEOTIDE SEQUENCE</scope>
    <source>
        <strain evidence="1">66S1MB</strain>
    </source>
</reference>
<dbReference type="RefSeq" id="WP_176532145.1">
    <property type="nucleotide sequence ID" value="NZ_CP088022.1"/>
</dbReference>
<name>A0A973WPN8_9BRAD</name>
<accession>A0A973WPN8</accession>